<evidence type="ECO:0000256" key="5">
    <source>
        <dbReference type="ARBA" id="ARBA00044539"/>
    </source>
</evidence>
<proteinExistence type="inferred from homology"/>
<accession>A0ABV7WTR9</accession>
<evidence type="ECO:0000313" key="9">
    <source>
        <dbReference type="EMBL" id="MFC3702226.1"/>
    </source>
</evidence>
<dbReference type="Pfam" id="PF12038">
    <property type="entry name" value="QTMAN_N"/>
    <property type="match status" value="1"/>
</dbReference>
<keyword evidence="2" id="KW-0328">Glycosyltransferase</keyword>
<comment type="caution">
    <text evidence="9">The sequence shown here is derived from an EMBL/GenBank/DDBJ whole genome shotgun (WGS) entry which is preliminary data.</text>
</comment>
<evidence type="ECO:0000256" key="2">
    <source>
        <dbReference type="ARBA" id="ARBA00022676"/>
    </source>
</evidence>
<dbReference type="Gene3D" id="3.40.50.2000">
    <property type="entry name" value="Glycogen Phosphorylase B"/>
    <property type="match status" value="1"/>
</dbReference>
<dbReference type="RefSeq" id="WP_377363062.1">
    <property type="nucleotide sequence ID" value="NZ_JBHRYN010000012.1"/>
</dbReference>
<dbReference type="Proteomes" id="UP001595710">
    <property type="component" value="Unassembled WGS sequence"/>
</dbReference>
<feature type="domain" description="tRNA-queuosine alpha-mannosyltransferase N-terminal" evidence="8">
    <location>
        <begin position="5"/>
        <end position="172"/>
    </location>
</feature>
<sequence length="354" mass="40643">MRKGLLISGYHSLSQASWADFIIEELTHIDWSMIALPPRYFSWRMRGNPLSIGQLAPELVTREYDVILATASVDLATIQSIYPALRNTSSTLYFHDNQFDYPAANNPQSVVDWQITHIYSAIRANKLLFNSQYNQDSFLNGVKRLMKKMPDLAPKKLPDELKKKSVILPVPIKPFPTQRTVRATNHLRVIWNHRWEWDKCPDLLEATVNILEASNASIEVIITGQEFRTKPENFERLQRKSTIVSHCAFVENESDYHALLSSCDIVLSTAIHEFQGIAVLEAVAAGCVPLLPNRLSYPEMYSSDYLYESNGNFEQQGQKIANKLKLWKEFGLPKAPDMSHFYRSNLKNDYKFEL</sequence>
<name>A0ABV7WTR9_9GAMM</name>
<keyword evidence="10" id="KW-1185">Reference proteome</keyword>
<evidence type="ECO:0000313" key="10">
    <source>
        <dbReference type="Proteomes" id="UP001595710"/>
    </source>
</evidence>
<dbReference type="InterPro" id="IPR051862">
    <property type="entry name" value="GT-like_domain_containing_1"/>
</dbReference>
<gene>
    <name evidence="9" type="ORF">ACFOND_11280</name>
</gene>
<dbReference type="InterPro" id="IPR022701">
    <property type="entry name" value="QTMAN_N"/>
</dbReference>
<reference evidence="10" key="1">
    <citation type="journal article" date="2019" name="Int. J. Syst. Evol. Microbiol.">
        <title>The Global Catalogue of Microorganisms (GCM) 10K type strain sequencing project: providing services to taxonomists for standard genome sequencing and annotation.</title>
        <authorList>
            <consortium name="The Broad Institute Genomics Platform"/>
            <consortium name="The Broad Institute Genome Sequencing Center for Infectious Disease"/>
            <person name="Wu L."/>
            <person name="Ma J."/>
        </authorList>
    </citation>
    <scope>NUCLEOTIDE SEQUENCE [LARGE SCALE GENOMIC DNA]</scope>
    <source>
        <strain evidence="10">CECT 8288</strain>
    </source>
</reference>
<dbReference type="Pfam" id="PF00534">
    <property type="entry name" value="Glycos_transf_1"/>
    <property type="match status" value="1"/>
</dbReference>
<dbReference type="SUPFAM" id="SSF53756">
    <property type="entry name" value="UDP-Glycosyltransferase/glycogen phosphorylase"/>
    <property type="match status" value="1"/>
</dbReference>
<evidence type="ECO:0000256" key="1">
    <source>
        <dbReference type="ARBA" id="ARBA00009481"/>
    </source>
</evidence>
<dbReference type="PANTHER" id="PTHR13615:SF3">
    <property type="entry name" value="GLYCOSYLTRANSFERASE-LIKE DOMAIN-CONTAINING PROTEIN 1"/>
    <property type="match status" value="1"/>
</dbReference>
<organism evidence="9 10">
    <name type="scientific">Reinekea marina</name>
    <dbReference type="NCBI Taxonomy" id="1310421"/>
    <lineage>
        <taxon>Bacteria</taxon>
        <taxon>Pseudomonadati</taxon>
        <taxon>Pseudomonadota</taxon>
        <taxon>Gammaproteobacteria</taxon>
        <taxon>Oceanospirillales</taxon>
        <taxon>Saccharospirillaceae</taxon>
        <taxon>Reinekea</taxon>
    </lineage>
</organism>
<dbReference type="PANTHER" id="PTHR13615">
    <property type="entry name" value="GLYCOSYLTRANSFERASE-LIKE 1"/>
    <property type="match status" value="1"/>
</dbReference>
<feature type="domain" description="Glycosyl transferase family 1" evidence="7">
    <location>
        <begin position="202"/>
        <end position="326"/>
    </location>
</feature>
<evidence type="ECO:0000256" key="4">
    <source>
        <dbReference type="ARBA" id="ARBA00044517"/>
    </source>
</evidence>
<comment type="catalytic activity">
    <reaction evidence="6">
        <text>queuosine(34) in tRNA(Asp) + GDP-alpha-D-mannose = O-4''-alpha-D-mannosylqueuosine(34) in tRNA(Asp) + GDP + H(+)</text>
        <dbReference type="Rhea" id="RHEA:12885"/>
        <dbReference type="Rhea" id="RHEA-COMP:18572"/>
        <dbReference type="Rhea" id="RHEA-COMP:18581"/>
        <dbReference type="ChEBI" id="CHEBI:15378"/>
        <dbReference type="ChEBI" id="CHEBI:57527"/>
        <dbReference type="ChEBI" id="CHEBI:58189"/>
        <dbReference type="ChEBI" id="CHEBI:194431"/>
        <dbReference type="ChEBI" id="CHEBI:194442"/>
        <dbReference type="EC" id="2.4.1.110"/>
    </reaction>
    <physiologicalReaction direction="left-to-right" evidence="6">
        <dbReference type="Rhea" id="RHEA:12886"/>
    </physiologicalReaction>
</comment>
<dbReference type="InterPro" id="IPR001296">
    <property type="entry name" value="Glyco_trans_1"/>
</dbReference>
<keyword evidence="3" id="KW-0808">Transferase</keyword>
<dbReference type="EMBL" id="JBHRYN010000012">
    <property type="protein sequence ID" value="MFC3702226.1"/>
    <property type="molecule type" value="Genomic_DNA"/>
</dbReference>
<evidence type="ECO:0000259" key="8">
    <source>
        <dbReference type="Pfam" id="PF12038"/>
    </source>
</evidence>
<dbReference type="EC" id="2.4.1.110" evidence="4"/>
<comment type="similarity">
    <text evidence="1">Belongs to the glycosyltransferase group 1 family. Glycosyltransferase 4 subfamily.</text>
</comment>
<evidence type="ECO:0000259" key="7">
    <source>
        <dbReference type="Pfam" id="PF00534"/>
    </source>
</evidence>
<protein>
    <recommendedName>
        <fullName evidence="5">tRNA-queuosine alpha-mannosyltransferase</fullName>
        <ecNumber evidence="4">2.4.1.110</ecNumber>
    </recommendedName>
</protein>
<evidence type="ECO:0000256" key="6">
    <source>
        <dbReference type="ARBA" id="ARBA00048439"/>
    </source>
</evidence>
<evidence type="ECO:0000256" key="3">
    <source>
        <dbReference type="ARBA" id="ARBA00022679"/>
    </source>
</evidence>